<evidence type="ECO:0000256" key="2">
    <source>
        <dbReference type="ARBA" id="ARBA00006840"/>
    </source>
</evidence>
<keyword evidence="5 6" id="KW-0472">Membrane</keyword>
<evidence type="ECO:0000256" key="4">
    <source>
        <dbReference type="ARBA" id="ARBA00022989"/>
    </source>
</evidence>
<evidence type="ECO:0000313" key="7">
    <source>
        <dbReference type="Proteomes" id="UP000504606"/>
    </source>
</evidence>
<evidence type="ECO:0000256" key="5">
    <source>
        <dbReference type="ARBA" id="ARBA00023136"/>
    </source>
</evidence>
<keyword evidence="3 6" id="KW-0812">Transmembrane</keyword>
<dbReference type="Pfam" id="PF00335">
    <property type="entry name" value="Tetraspanin"/>
    <property type="match status" value="1"/>
</dbReference>
<accession>A0A6J1S725</accession>
<organism evidence="7 8">
    <name type="scientific">Frankliniella occidentalis</name>
    <name type="common">Western flower thrips</name>
    <name type="synonym">Euthrips occidentalis</name>
    <dbReference type="NCBI Taxonomy" id="133901"/>
    <lineage>
        <taxon>Eukaryota</taxon>
        <taxon>Metazoa</taxon>
        <taxon>Ecdysozoa</taxon>
        <taxon>Arthropoda</taxon>
        <taxon>Hexapoda</taxon>
        <taxon>Insecta</taxon>
        <taxon>Pterygota</taxon>
        <taxon>Neoptera</taxon>
        <taxon>Paraneoptera</taxon>
        <taxon>Thysanoptera</taxon>
        <taxon>Terebrantia</taxon>
        <taxon>Thripoidea</taxon>
        <taxon>Thripidae</taxon>
        <taxon>Frankliniella</taxon>
    </lineage>
</organism>
<dbReference type="InterPro" id="IPR000301">
    <property type="entry name" value="Tetraspanin_animals"/>
</dbReference>
<evidence type="ECO:0000256" key="6">
    <source>
        <dbReference type="RuleBase" id="RU361218"/>
    </source>
</evidence>
<dbReference type="Proteomes" id="UP000504606">
    <property type="component" value="Unplaced"/>
</dbReference>
<keyword evidence="7" id="KW-1185">Reference proteome</keyword>
<dbReference type="RefSeq" id="XP_026276473.1">
    <property type="nucleotide sequence ID" value="XM_026420688.2"/>
</dbReference>
<name>A0A6J1S725_FRAOC</name>
<dbReference type="GeneID" id="113205175"/>
<dbReference type="InterPro" id="IPR018499">
    <property type="entry name" value="Tetraspanin/Peripherin"/>
</dbReference>
<dbReference type="OrthoDB" id="10016273at2759"/>
<evidence type="ECO:0000313" key="8">
    <source>
        <dbReference type="RefSeq" id="XP_026276473.1"/>
    </source>
</evidence>
<gene>
    <name evidence="8" type="primary">LOC113205175</name>
</gene>
<dbReference type="KEGG" id="foc:113205175"/>
<feature type="transmembrane region" description="Helical" evidence="6">
    <location>
        <begin position="234"/>
        <end position="261"/>
    </location>
</feature>
<reference evidence="8" key="1">
    <citation type="submission" date="2025-08" db="UniProtKB">
        <authorList>
            <consortium name="RefSeq"/>
        </authorList>
    </citation>
    <scope>IDENTIFICATION</scope>
    <source>
        <tissue evidence="8">Whole organism</tissue>
    </source>
</reference>
<protein>
    <recommendedName>
        <fullName evidence="6">Tetraspanin</fullName>
    </recommendedName>
</protein>
<dbReference type="PRINTS" id="PR00259">
    <property type="entry name" value="TMFOUR"/>
</dbReference>
<feature type="transmembrane region" description="Helical" evidence="6">
    <location>
        <begin position="12"/>
        <end position="36"/>
    </location>
</feature>
<dbReference type="Gene3D" id="1.10.1450.10">
    <property type="entry name" value="Tetraspanin"/>
    <property type="match status" value="1"/>
</dbReference>
<dbReference type="GO" id="GO:0005886">
    <property type="term" value="C:plasma membrane"/>
    <property type="evidence" value="ECO:0007669"/>
    <property type="project" value="TreeGrafter"/>
</dbReference>
<evidence type="ECO:0000256" key="3">
    <source>
        <dbReference type="ARBA" id="ARBA00022692"/>
    </source>
</evidence>
<feature type="transmembrane region" description="Helical" evidence="6">
    <location>
        <begin position="85"/>
        <end position="108"/>
    </location>
</feature>
<comment type="similarity">
    <text evidence="2 6">Belongs to the tetraspanin (TM4SF) family.</text>
</comment>
<evidence type="ECO:0000256" key="1">
    <source>
        <dbReference type="ARBA" id="ARBA00004141"/>
    </source>
</evidence>
<dbReference type="InterPro" id="IPR008952">
    <property type="entry name" value="Tetraspanin_EC2_sf"/>
</dbReference>
<dbReference type="InterPro" id="IPR018503">
    <property type="entry name" value="Tetraspanin_CS"/>
</dbReference>
<proteinExistence type="inferred from homology"/>
<keyword evidence="4 6" id="KW-1133">Transmembrane helix</keyword>
<comment type="subcellular location">
    <subcellularLocation>
        <location evidence="1 6">Membrane</location>
        <topology evidence="1 6">Multi-pass membrane protein</topology>
    </subcellularLocation>
</comment>
<dbReference type="AlphaFoldDB" id="A0A6J1S725"/>
<dbReference type="SUPFAM" id="SSF48652">
    <property type="entry name" value="Tetraspanin"/>
    <property type="match status" value="1"/>
</dbReference>
<dbReference type="PANTHER" id="PTHR19282:SF551">
    <property type="entry name" value="RE08073P-RELATED"/>
    <property type="match status" value="1"/>
</dbReference>
<dbReference type="PROSITE" id="PS00421">
    <property type="entry name" value="TM4_1"/>
    <property type="match status" value="1"/>
</dbReference>
<feature type="transmembrane region" description="Helical" evidence="6">
    <location>
        <begin position="56"/>
        <end position="78"/>
    </location>
</feature>
<dbReference type="PANTHER" id="PTHR19282">
    <property type="entry name" value="TETRASPANIN"/>
    <property type="match status" value="1"/>
</dbReference>
<sequence>MALSGCYALLKYLVVIINFIFFLAGIGVVTAGIYLLTDSTMYVQVVQDDANFHTGIYILIAAGILMFIIGFLGCCGALRESPCMLVTFFSFLLVILVVEVAAGCWVYFNRAELEKMLQEHVKRTVEKDYSTNEYLTKTFDTIQSNLGCCGANGPRDWSSSRFNQVNKKSDKGMDLAISSSLQTYKLPLSCCSTPKSPQICDDGSRIGLSANIPVVMYQDGCIEKLKDVLKDHMVIGWALLITIAVLELFGLIFSLVLCCAVRSSTDHYKS</sequence>
<dbReference type="PIRSF" id="PIRSF002419">
    <property type="entry name" value="Tetraspanin"/>
    <property type="match status" value="1"/>
</dbReference>